<dbReference type="PANTHER" id="PTHR43675">
    <property type="entry name" value="ARSENITE METHYLTRANSFERASE"/>
    <property type="match status" value="1"/>
</dbReference>
<proteinExistence type="predicted"/>
<dbReference type="CDD" id="cd02440">
    <property type="entry name" value="AdoMet_MTases"/>
    <property type="match status" value="1"/>
</dbReference>
<dbReference type="VEuPathDB" id="TriTrypDB:TRSC58_02747"/>
<comment type="caution">
    <text evidence="1">The sequence shown here is derived from an EMBL/GenBank/DDBJ whole genome shotgun (WGS) entry which is preliminary data.</text>
</comment>
<keyword evidence="2" id="KW-1185">Reference proteome</keyword>
<dbReference type="Proteomes" id="UP000031737">
    <property type="component" value="Unassembled WGS sequence"/>
</dbReference>
<dbReference type="PANTHER" id="PTHR43675:SF1">
    <property type="entry name" value="RIKEN CDNA 2700097O09 GENE"/>
    <property type="match status" value="1"/>
</dbReference>
<dbReference type="InterPro" id="IPR029063">
    <property type="entry name" value="SAM-dependent_MTases_sf"/>
</dbReference>
<dbReference type="Gene3D" id="3.40.50.150">
    <property type="entry name" value="Vaccinia Virus protein VP39"/>
    <property type="match status" value="1"/>
</dbReference>
<accession>A0A061J5C3</accession>
<organism evidence="1 2">
    <name type="scientific">Trypanosoma rangeli SC58</name>
    <dbReference type="NCBI Taxonomy" id="429131"/>
    <lineage>
        <taxon>Eukaryota</taxon>
        <taxon>Discoba</taxon>
        <taxon>Euglenozoa</taxon>
        <taxon>Kinetoplastea</taxon>
        <taxon>Metakinetoplastina</taxon>
        <taxon>Trypanosomatida</taxon>
        <taxon>Trypanosomatidae</taxon>
        <taxon>Trypanosoma</taxon>
        <taxon>Herpetosoma</taxon>
    </lineage>
</organism>
<dbReference type="InterPro" id="IPR026669">
    <property type="entry name" value="Arsenite_MeTrfase-like"/>
</dbReference>
<dbReference type="GO" id="GO:0008168">
    <property type="term" value="F:methyltransferase activity"/>
    <property type="evidence" value="ECO:0007669"/>
    <property type="project" value="TreeGrafter"/>
</dbReference>
<protein>
    <submittedName>
        <fullName evidence="1">Uncharacterized protein</fullName>
    </submittedName>
</protein>
<dbReference type="OrthoDB" id="15794at2759"/>
<evidence type="ECO:0000313" key="1">
    <source>
        <dbReference type="EMBL" id="ESL09530.1"/>
    </source>
</evidence>
<reference evidence="1 2" key="1">
    <citation type="submission" date="2013-07" db="EMBL/GenBank/DDBJ databases">
        <authorList>
            <person name="Stoco P.H."/>
            <person name="Wagner G."/>
            <person name="Gerber A."/>
            <person name="Zaha A."/>
            <person name="Thompson C."/>
            <person name="Bartholomeu D.C."/>
            <person name="Luckemeyer D.D."/>
            <person name="Bahia D."/>
            <person name="Loreto E."/>
            <person name="Prestes E.B."/>
            <person name="Lima F.M."/>
            <person name="Rodrigues-Luiz G."/>
            <person name="Vallejo G.A."/>
            <person name="Filho J.F."/>
            <person name="Monteiro K.M."/>
            <person name="Tyler K.M."/>
            <person name="de Almeida L.G."/>
            <person name="Ortiz M.F."/>
            <person name="Siervo M.A."/>
            <person name="de Moraes M.H."/>
            <person name="Cunha O.L."/>
            <person name="Mendonca-Neto R."/>
            <person name="Silva R."/>
            <person name="Teixeira S.M."/>
            <person name="Murta S.M."/>
            <person name="Sincero T.C."/>
            <person name="Mendes T.A."/>
            <person name="Urmenyi T.P."/>
            <person name="Silva V.G."/>
            <person name="da Rocha W.D."/>
            <person name="Andersson B."/>
            <person name="Romanha A.J."/>
            <person name="Steindel M."/>
            <person name="de Vasconcelos A.T."/>
            <person name="Grisard E.C."/>
        </authorList>
    </citation>
    <scope>NUCLEOTIDE SEQUENCE [LARGE SCALE GENOMIC DNA]</scope>
    <source>
        <strain evidence="1 2">SC58</strain>
    </source>
</reference>
<dbReference type="EMBL" id="AUPL01002747">
    <property type="protein sequence ID" value="ESL09530.1"/>
    <property type="molecule type" value="Genomic_DNA"/>
</dbReference>
<gene>
    <name evidence="1" type="ORF">TRSC58_02747</name>
</gene>
<name>A0A061J5C3_TRYRA</name>
<sequence>MFLRKECTEEETCASHMETNVEATFNQLQGILDEKDFGSWRENDANLLLSLLDGYYTQQHRLQRKRTRNPNGEAETSETVHVDDETVITEADRALTKLRHFLQQRVPYGLIAEPNVPPVSVSTVVQQCGATPMPEKRKIETPTFSVDAFIYLEEDVEELVQRGCIAREYCRRCGSLDIGLCDFITHSFAQEQLVYLSCFLLPALSDSAYVVTPDLCLRRRDTKVDSAAAPFSCHHVVDVGSRFGVVLLSCYFAAQQKRLTNTLLVTGVELDDEMVSLQRDAIKRFATEPTGLRLDVVHSSCFEGMGAEALRRADVIILHNVFEYFTASPLEHLQCWQRLRKNVTRRGHLLICCPSLEETFSSFTEADVQNAMKGDGTATESALQHGENGFAPKQQREGKQDGCVVERWYQSWVEEIDVAEVRDAFLALYHGNGSCHAEGHFSCDGEADEELTERLRSVRVYKVKE</sequence>
<dbReference type="SUPFAM" id="SSF53335">
    <property type="entry name" value="S-adenosyl-L-methionine-dependent methyltransferases"/>
    <property type="match status" value="1"/>
</dbReference>
<dbReference type="AlphaFoldDB" id="A0A061J5C3"/>
<evidence type="ECO:0000313" key="2">
    <source>
        <dbReference type="Proteomes" id="UP000031737"/>
    </source>
</evidence>